<dbReference type="InterPro" id="IPR014710">
    <property type="entry name" value="RmlC-like_jellyroll"/>
</dbReference>
<dbReference type="Proteomes" id="UP000637980">
    <property type="component" value="Unassembled WGS sequence"/>
</dbReference>
<reference evidence="3" key="1">
    <citation type="journal article" date="2019" name="Int. J. Syst. Evol. Microbiol.">
        <title>The Global Catalogue of Microorganisms (GCM) 10K type strain sequencing project: providing services to taxonomists for standard genome sequencing and annotation.</title>
        <authorList>
            <consortium name="The Broad Institute Genomics Platform"/>
            <consortium name="The Broad Institute Genome Sequencing Center for Infectious Disease"/>
            <person name="Wu L."/>
            <person name="Ma J."/>
        </authorList>
    </citation>
    <scope>NUCLEOTIDE SEQUENCE [LARGE SCALE GENOMIC DNA]</scope>
    <source>
        <strain evidence="3">KCTC 12861</strain>
    </source>
</reference>
<dbReference type="InterPro" id="IPR009327">
    <property type="entry name" value="Cupin_DUF985"/>
</dbReference>
<dbReference type="SUPFAM" id="SSF51182">
    <property type="entry name" value="RmlC-like cupins"/>
    <property type="match status" value="1"/>
</dbReference>
<dbReference type="RefSeq" id="WP_189436287.1">
    <property type="nucleotide sequence ID" value="NZ_BMXE01000002.1"/>
</dbReference>
<dbReference type="InterPro" id="IPR011051">
    <property type="entry name" value="RmlC_Cupin_sf"/>
</dbReference>
<dbReference type="Gene3D" id="2.60.120.10">
    <property type="entry name" value="Jelly Rolls"/>
    <property type="match status" value="1"/>
</dbReference>
<evidence type="ECO:0000313" key="2">
    <source>
        <dbReference type="EMBL" id="GHB28799.1"/>
    </source>
</evidence>
<dbReference type="CDD" id="cd06121">
    <property type="entry name" value="cupin_YML079wp"/>
    <property type="match status" value="1"/>
</dbReference>
<dbReference type="InterPro" id="IPR039935">
    <property type="entry name" value="YML079W-like"/>
</dbReference>
<feature type="domain" description="DUF985" evidence="1">
    <location>
        <begin position="8"/>
        <end position="135"/>
    </location>
</feature>
<dbReference type="PANTHER" id="PTHR33387:SF3">
    <property type="entry name" value="DUF985 DOMAIN-CONTAINING PROTEIN"/>
    <property type="match status" value="1"/>
</dbReference>
<comment type="caution">
    <text evidence="2">The sequence shown here is derived from an EMBL/GenBank/DDBJ whole genome shotgun (WGS) entry which is preliminary data.</text>
</comment>
<dbReference type="PANTHER" id="PTHR33387">
    <property type="entry name" value="RMLC-LIKE JELLY ROLL FOLD PROTEIN"/>
    <property type="match status" value="1"/>
</dbReference>
<protein>
    <submittedName>
        <fullName evidence="2">Cupin</fullName>
    </submittedName>
</protein>
<accession>A0ABQ3EAQ0</accession>
<gene>
    <name evidence="2" type="ORF">GCM10007094_16730</name>
</gene>
<proteinExistence type="predicted"/>
<name>A0ABQ3EAQ0_9HYPH</name>
<sequence>MVEPTAADIIRELDMEPHAEGGNYYRTFRDTEGPEGRGNSSSIYYLLQKGEMSRWHKLDTPELWHFYAGAPLTLSISEGDVAPTDIILGADIMNGQRPQGLVPKGHWMSARSQGAWTLVGCTVAPGFTFDTWTLAEEGWVPGG</sequence>
<evidence type="ECO:0000259" key="1">
    <source>
        <dbReference type="Pfam" id="PF06172"/>
    </source>
</evidence>
<evidence type="ECO:0000313" key="3">
    <source>
        <dbReference type="Proteomes" id="UP000637980"/>
    </source>
</evidence>
<organism evidence="2 3">
    <name type="scientific">Pseudovibrio japonicus</name>
    <dbReference type="NCBI Taxonomy" id="366534"/>
    <lineage>
        <taxon>Bacteria</taxon>
        <taxon>Pseudomonadati</taxon>
        <taxon>Pseudomonadota</taxon>
        <taxon>Alphaproteobacteria</taxon>
        <taxon>Hyphomicrobiales</taxon>
        <taxon>Stappiaceae</taxon>
        <taxon>Pseudovibrio</taxon>
    </lineage>
</organism>
<keyword evidence="3" id="KW-1185">Reference proteome</keyword>
<dbReference type="Pfam" id="PF06172">
    <property type="entry name" value="Cupin_5"/>
    <property type="match status" value="1"/>
</dbReference>
<dbReference type="EMBL" id="BMXE01000002">
    <property type="protein sequence ID" value="GHB28799.1"/>
    <property type="molecule type" value="Genomic_DNA"/>
</dbReference>